<reference evidence="2 3" key="2">
    <citation type="journal article" date="2018" name="New Phytol.">
        <title>High intraspecific genome diversity in the model arbuscular mycorrhizal symbiont Rhizophagus irregularis.</title>
        <authorList>
            <person name="Chen E.C.H."/>
            <person name="Morin E."/>
            <person name="Beaudet D."/>
            <person name="Noel J."/>
            <person name="Yildirir G."/>
            <person name="Ndikumana S."/>
            <person name="Charron P."/>
            <person name="St-Onge C."/>
            <person name="Giorgi J."/>
            <person name="Kruger M."/>
            <person name="Marton T."/>
            <person name="Ropars J."/>
            <person name="Grigoriev I.V."/>
            <person name="Hainaut M."/>
            <person name="Henrissat B."/>
            <person name="Roux C."/>
            <person name="Martin F."/>
            <person name="Corradi N."/>
        </authorList>
    </citation>
    <scope>NUCLEOTIDE SEQUENCE [LARGE SCALE GENOMIC DNA]</scope>
    <source>
        <strain evidence="2 3">DAOM 197198</strain>
    </source>
</reference>
<feature type="compositionally biased region" description="Polar residues" evidence="1">
    <location>
        <begin position="9"/>
        <end position="21"/>
    </location>
</feature>
<dbReference type="Proteomes" id="UP000018888">
    <property type="component" value="Unassembled WGS sequence"/>
</dbReference>
<sequence>MSKPRPRSFSATPSAEQTSKNVITASAKGLLTEQQVNKLANIRQSTNGKSFESSTNKSRVSQYKLTPEGYTSKSFYDEREFISAPLNSRVRYSPTRDINEKDLKIGLLPLQLQEYAIIEDLLFVMMV</sequence>
<organism evidence="2 3">
    <name type="scientific">Rhizophagus irregularis (strain DAOM 181602 / DAOM 197198 / MUCL 43194)</name>
    <name type="common">Arbuscular mycorrhizal fungus</name>
    <name type="synonym">Glomus intraradices</name>
    <dbReference type="NCBI Taxonomy" id="747089"/>
    <lineage>
        <taxon>Eukaryota</taxon>
        <taxon>Fungi</taxon>
        <taxon>Fungi incertae sedis</taxon>
        <taxon>Mucoromycota</taxon>
        <taxon>Glomeromycotina</taxon>
        <taxon>Glomeromycetes</taxon>
        <taxon>Glomerales</taxon>
        <taxon>Glomeraceae</taxon>
        <taxon>Rhizophagus</taxon>
    </lineage>
</organism>
<evidence type="ECO:0000313" key="2">
    <source>
        <dbReference type="EMBL" id="POG58853.1"/>
    </source>
</evidence>
<gene>
    <name evidence="2" type="ORF">GLOIN_2v882878</name>
</gene>
<accession>A0A2P4P0F5</accession>
<feature type="region of interest" description="Disordered" evidence="1">
    <location>
        <begin position="1"/>
        <end position="21"/>
    </location>
</feature>
<reference evidence="2 3" key="1">
    <citation type="journal article" date="2013" name="Proc. Natl. Acad. Sci. U.S.A.">
        <title>Genome of an arbuscular mycorrhizal fungus provides insight into the oldest plant symbiosis.</title>
        <authorList>
            <person name="Tisserant E."/>
            <person name="Malbreil M."/>
            <person name="Kuo A."/>
            <person name="Kohler A."/>
            <person name="Symeonidi A."/>
            <person name="Balestrini R."/>
            <person name="Charron P."/>
            <person name="Duensing N."/>
            <person name="Frei Dit Frey N."/>
            <person name="Gianinazzi-Pearson V."/>
            <person name="Gilbert L.B."/>
            <person name="Handa Y."/>
            <person name="Herr J.R."/>
            <person name="Hijri M."/>
            <person name="Koul R."/>
            <person name="Kawaguchi M."/>
            <person name="Krajinski F."/>
            <person name="Lammers P.J."/>
            <person name="Masclaux F.G."/>
            <person name="Murat C."/>
            <person name="Morin E."/>
            <person name="Ndikumana S."/>
            <person name="Pagni M."/>
            <person name="Petitpierre D."/>
            <person name="Requena N."/>
            <person name="Rosikiewicz P."/>
            <person name="Riley R."/>
            <person name="Saito K."/>
            <person name="San Clemente H."/>
            <person name="Shapiro H."/>
            <person name="van Tuinen D."/>
            <person name="Becard G."/>
            <person name="Bonfante P."/>
            <person name="Paszkowski U."/>
            <person name="Shachar-Hill Y.Y."/>
            <person name="Tuskan G.A."/>
            <person name="Young P.W."/>
            <person name="Sanders I.R."/>
            <person name="Henrissat B."/>
            <person name="Rensing S.A."/>
            <person name="Grigoriev I.V."/>
            <person name="Corradi N."/>
            <person name="Roux C."/>
            <person name="Martin F."/>
        </authorList>
    </citation>
    <scope>NUCLEOTIDE SEQUENCE [LARGE SCALE GENOMIC DNA]</scope>
    <source>
        <strain evidence="2 3">DAOM 197198</strain>
    </source>
</reference>
<keyword evidence="3" id="KW-1185">Reference proteome</keyword>
<dbReference type="AlphaFoldDB" id="A0A2P4P0F5"/>
<dbReference type="VEuPathDB" id="FungiDB:RhiirFUN_022057"/>
<protein>
    <submittedName>
        <fullName evidence="2">Uncharacterized protein</fullName>
    </submittedName>
</protein>
<proteinExistence type="predicted"/>
<evidence type="ECO:0000256" key="1">
    <source>
        <dbReference type="SAM" id="MobiDB-lite"/>
    </source>
</evidence>
<evidence type="ECO:0000313" key="3">
    <source>
        <dbReference type="Proteomes" id="UP000018888"/>
    </source>
</evidence>
<name>A0A2P4P0F5_RHIID</name>
<dbReference type="EMBL" id="AUPC02000491">
    <property type="protein sequence ID" value="POG58853.1"/>
    <property type="molecule type" value="Genomic_DNA"/>
</dbReference>
<feature type="region of interest" description="Disordered" evidence="1">
    <location>
        <begin position="42"/>
        <end position="62"/>
    </location>
</feature>
<comment type="caution">
    <text evidence="2">The sequence shown here is derived from an EMBL/GenBank/DDBJ whole genome shotgun (WGS) entry which is preliminary data.</text>
</comment>